<evidence type="ECO:0000313" key="9">
    <source>
        <dbReference type="Proteomes" id="UP000243579"/>
    </source>
</evidence>
<feature type="transmembrane region" description="Helical" evidence="7">
    <location>
        <begin position="1231"/>
        <end position="1256"/>
    </location>
</feature>
<proteinExistence type="predicted"/>
<dbReference type="GO" id="GO:0022857">
    <property type="term" value="F:transmembrane transporter activity"/>
    <property type="evidence" value="ECO:0007669"/>
    <property type="project" value="InterPro"/>
</dbReference>
<feature type="transmembrane region" description="Helical" evidence="7">
    <location>
        <begin position="647"/>
        <end position="667"/>
    </location>
</feature>
<feature type="transmembrane region" description="Helical" evidence="7">
    <location>
        <begin position="1411"/>
        <end position="1430"/>
    </location>
</feature>
<feature type="transmembrane region" description="Helical" evidence="7">
    <location>
        <begin position="329"/>
        <end position="349"/>
    </location>
</feature>
<dbReference type="Gene3D" id="1.20.1740.10">
    <property type="entry name" value="Amino acid/polyamine transporter I"/>
    <property type="match status" value="3"/>
</dbReference>
<feature type="transmembrane region" description="Helical" evidence="7">
    <location>
        <begin position="75"/>
        <end position="98"/>
    </location>
</feature>
<dbReference type="OrthoDB" id="3900342at2759"/>
<dbReference type="InterPro" id="IPR050367">
    <property type="entry name" value="APC_superfamily"/>
</dbReference>
<feature type="transmembrane region" description="Helical" evidence="7">
    <location>
        <begin position="1345"/>
        <end position="1365"/>
    </location>
</feature>
<dbReference type="PANTHER" id="PTHR42770:SF7">
    <property type="entry name" value="MEMBRANE PROTEIN"/>
    <property type="match status" value="1"/>
</dbReference>
<evidence type="ECO:0000256" key="7">
    <source>
        <dbReference type="SAM" id="Phobius"/>
    </source>
</evidence>
<feature type="transmembrane region" description="Helical" evidence="7">
    <location>
        <begin position="1044"/>
        <end position="1062"/>
    </location>
</feature>
<evidence type="ECO:0000256" key="1">
    <source>
        <dbReference type="ARBA" id="ARBA00004651"/>
    </source>
</evidence>
<keyword evidence="3 7" id="KW-0812">Transmembrane</keyword>
<protein>
    <submittedName>
        <fullName evidence="8">Amino Acid-Polyamine-Organocation (APC) Family</fullName>
    </submittedName>
</protein>
<feature type="transmembrane region" description="Helical" evidence="7">
    <location>
        <begin position="608"/>
        <end position="635"/>
    </location>
</feature>
<feature type="transmembrane region" description="Helical" evidence="7">
    <location>
        <begin position="746"/>
        <end position="770"/>
    </location>
</feature>
<feature type="transmembrane region" description="Helical" evidence="7">
    <location>
        <begin position="777"/>
        <end position="795"/>
    </location>
</feature>
<keyword evidence="4 7" id="KW-1133">Transmembrane helix</keyword>
<feature type="transmembrane region" description="Helical" evidence="7">
    <location>
        <begin position="232"/>
        <end position="260"/>
    </location>
</feature>
<feature type="transmembrane region" description="Helical" evidence="7">
    <location>
        <begin position="807"/>
        <end position="830"/>
    </location>
</feature>
<feature type="transmembrane region" description="Helical" evidence="7">
    <location>
        <begin position="881"/>
        <end position="902"/>
    </location>
</feature>
<keyword evidence="2" id="KW-1003">Cell membrane</keyword>
<dbReference type="GO" id="GO:0005886">
    <property type="term" value="C:plasma membrane"/>
    <property type="evidence" value="ECO:0007669"/>
    <property type="project" value="UniProtKB-SubCell"/>
</dbReference>
<dbReference type="Pfam" id="PF13520">
    <property type="entry name" value="AA_permease_2"/>
    <property type="match status" value="2"/>
</dbReference>
<evidence type="ECO:0000256" key="5">
    <source>
        <dbReference type="ARBA" id="ARBA00023136"/>
    </source>
</evidence>
<feature type="transmembrane region" description="Helical" evidence="7">
    <location>
        <begin position="544"/>
        <end position="561"/>
    </location>
</feature>
<keyword evidence="9" id="KW-1185">Reference proteome</keyword>
<feature type="transmembrane region" description="Helical" evidence="7">
    <location>
        <begin position="51"/>
        <end position="69"/>
    </location>
</feature>
<evidence type="ECO:0000256" key="2">
    <source>
        <dbReference type="ARBA" id="ARBA00022475"/>
    </source>
</evidence>
<feature type="transmembrane region" description="Helical" evidence="7">
    <location>
        <begin position="1122"/>
        <end position="1140"/>
    </location>
</feature>
<dbReference type="Proteomes" id="UP000243579">
    <property type="component" value="Unassembled WGS sequence"/>
</dbReference>
<comment type="subcellular location">
    <subcellularLocation>
        <location evidence="1">Cell membrane</location>
        <topology evidence="1">Multi-pass membrane protein</topology>
    </subcellularLocation>
</comment>
<comment type="caution">
    <text evidence="8">The sequence shown here is derived from an EMBL/GenBank/DDBJ whole genome shotgun (WGS) entry which is preliminary data.</text>
</comment>
<feature type="transmembrane region" description="Helical" evidence="7">
    <location>
        <begin position="1146"/>
        <end position="1166"/>
    </location>
</feature>
<feature type="transmembrane region" description="Helical" evidence="7">
    <location>
        <begin position="914"/>
        <end position="937"/>
    </location>
</feature>
<feature type="transmembrane region" description="Helical" evidence="7">
    <location>
        <begin position="280"/>
        <end position="308"/>
    </location>
</feature>
<gene>
    <name evidence="8" type="ORF">ACHHYP_01558</name>
</gene>
<feature type="transmembrane region" description="Helical" evidence="7">
    <location>
        <begin position="1082"/>
        <end position="1110"/>
    </location>
</feature>
<evidence type="ECO:0000256" key="6">
    <source>
        <dbReference type="SAM" id="MobiDB-lite"/>
    </source>
</evidence>
<evidence type="ECO:0000256" key="4">
    <source>
        <dbReference type="ARBA" id="ARBA00022989"/>
    </source>
</evidence>
<evidence type="ECO:0000313" key="8">
    <source>
        <dbReference type="EMBL" id="OQR94251.1"/>
    </source>
</evidence>
<feature type="transmembrane region" description="Helical" evidence="7">
    <location>
        <begin position="389"/>
        <end position="412"/>
    </location>
</feature>
<dbReference type="EMBL" id="JNBR01000367">
    <property type="protein sequence ID" value="OQR94251.1"/>
    <property type="molecule type" value="Genomic_DNA"/>
</dbReference>
<feature type="region of interest" description="Disordered" evidence="6">
    <location>
        <begin position="495"/>
        <end position="532"/>
    </location>
</feature>
<organism evidence="8 9">
    <name type="scientific">Achlya hypogyna</name>
    <name type="common">Oomycete</name>
    <name type="synonym">Protoachlya hypogyna</name>
    <dbReference type="NCBI Taxonomy" id="1202772"/>
    <lineage>
        <taxon>Eukaryota</taxon>
        <taxon>Sar</taxon>
        <taxon>Stramenopiles</taxon>
        <taxon>Oomycota</taxon>
        <taxon>Saprolegniomycetes</taxon>
        <taxon>Saprolegniales</taxon>
        <taxon>Achlyaceae</taxon>
        <taxon>Achlya</taxon>
    </lineage>
</organism>
<accession>A0A1V9Z8H7</accession>
<feature type="transmembrane region" description="Helical" evidence="7">
    <location>
        <begin position="573"/>
        <end position="596"/>
    </location>
</feature>
<feature type="transmembrane region" description="Helical" evidence="7">
    <location>
        <begin position="355"/>
        <end position="377"/>
    </location>
</feature>
<feature type="transmembrane region" description="Helical" evidence="7">
    <location>
        <begin position="943"/>
        <end position="962"/>
    </location>
</feature>
<feature type="transmembrane region" description="Helical" evidence="7">
    <location>
        <begin position="1385"/>
        <end position="1405"/>
    </location>
</feature>
<feature type="transmembrane region" description="Helical" evidence="7">
    <location>
        <begin position="161"/>
        <end position="182"/>
    </location>
</feature>
<feature type="transmembrane region" description="Helical" evidence="7">
    <location>
        <begin position="1276"/>
        <end position="1299"/>
    </location>
</feature>
<dbReference type="InterPro" id="IPR002293">
    <property type="entry name" value="AA/rel_permease1"/>
</dbReference>
<keyword evidence="5 7" id="KW-0472">Membrane</keyword>
<feature type="transmembrane region" description="Helical" evidence="7">
    <location>
        <begin position="131"/>
        <end position="149"/>
    </location>
</feature>
<dbReference type="PANTHER" id="PTHR42770">
    <property type="entry name" value="AMINO ACID TRANSPORTER-RELATED"/>
    <property type="match status" value="1"/>
</dbReference>
<evidence type="ECO:0000256" key="3">
    <source>
        <dbReference type="ARBA" id="ARBA00022692"/>
    </source>
</evidence>
<feature type="transmembrane region" description="Helical" evidence="7">
    <location>
        <begin position="851"/>
        <end position="875"/>
    </location>
</feature>
<name>A0A1V9Z8H7_ACHHY</name>
<reference evidence="8 9" key="1">
    <citation type="journal article" date="2014" name="Genome Biol. Evol.">
        <title>The secreted proteins of Achlya hypogyna and Thraustotheca clavata identify the ancestral oomycete secretome and reveal gene acquisitions by horizontal gene transfer.</title>
        <authorList>
            <person name="Misner I."/>
            <person name="Blouin N."/>
            <person name="Leonard G."/>
            <person name="Richards T.A."/>
            <person name="Lane C.E."/>
        </authorList>
    </citation>
    <scope>NUCLEOTIDE SEQUENCE [LARGE SCALE GENOMIC DNA]</scope>
    <source>
        <strain evidence="8 9">ATCC 48635</strain>
    </source>
</reference>
<feature type="transmembrane region" description="Helical" evidence="7">
    <location>
        <begin position="418"/>
        <end position="437"/>
    </location>
</feature>
<feature type="transmembrane region" description="Helical" evidence="7">
    <location>
        <begin position="674"/>
        <end position="694"/>
    </location>
</feature>
<feature type="transmembrane region" description="Helical" evidence="7">
    <location>
        <begin position="202"/>
        <end position="220"/>
    </location>
</feature>
<sequence length="1520" mass="162566">MKVADISGPTATTAEYKATKMDIWALGITTVIGGQYFSWNGGLAAGIGSNAVSILLLGSGYVCLVLSMAEMTSTLAFSGGAYGLSRCAIGYFAGWVIGCFEALEYIAYTSTAVIALGEMLLVAFPSIDPGYAPWLWLVTYALCNGILTCRDRVFWGFNRAIAYVSLSLVVVYVGGTLPFAQFSSTAPLVSGGAAEFFRRLPVAAWFFVGIEALSTVCNIVPAPKEIVPHGQIAGVVTLALSASLVFTATVGVAGSVPTLVSDVAILSRGYERMFDVAPPSAMLLSLPATFATIFGFVLASSNILAAMASSHLLPPVLATQAPPSRSHPYATLTASAAGFGLCFLVRAYDTLRAELFNIGMLFAFLAYTAQCIGYIYLKRRFQHLPRTFRSPVGIPGACYALGVWLVNIVAILSCQDNVAYKMQIITGFFGLLGVYYVGYAKHRQQMSEDERKVLFFAHVANANDARRKHNKSHSRPASSVDRFMSVLKETFASRRLSSSRPTVGKKVSVGPHPSTLPRPRPQASPVNSHIDDERGRYGTRTYEVCALGFVLAAGGLLHGWASPCSLEAQVTSFGIVATAFLCLALGMAEVSSALPFGGGVFGISRCAAGYFLGFCAGAFECLYYIMCASVTAVALGDALSPALGDDTFIPLLSLAAHSAVLAGHVLWGRHFWHITDFFAAYTCVLVVAYCAGTWQNPSQRLATTSTPPKSTIAADIVVSFPTYARSFVGIEALSSFADHVQRPIDIVPVGLAHCSWIVLLVSSVVFAASFSGPESGGLAAGLSFMVVCPHAAIGLEEAFGWSPTTAALVTAPIALSSLSSFVLAASNILTGLAKSRLVHRPLARPLLGYNCYPRTLVVAAALSWGIACLATASPLLKRNMFNLALLFGIPAYVAHCVGFIFLRRKFGRLRRSLRSPLGIAGSAYAIVVFVFLLCALLCSHDDAAFLAAVAVGTSGLLAVYYVRRVKRRQSLSEDERKIFFFAHDPELEIHPMQALRQATSSLHSADIGRYPATQMTIWALGLTLVVGGPCTGWTTTNVSISDRAIALALFSTAYLCLVLGMAEQTSALPFSGGVYGISRCSLGYYPGFLIGAAEALQYICYCSSLTLAFGEILHEAVGGLDAVYLPLVWVGVHGLVVGLHWHGGRLFWLCNYALATTSVTVLIVYVGGVLRHVDVGAVDVGAVSSSGFLTALPMHARFFIGVECISSFADSVAEPTGAIPRGQVRTMVSLVVLWGIVFVATVSIPSNIVLPAPVAFSTPGFALAFGLSASGASVLLLPAALGSIYGFVLCAANIVANLAKSKLIPRALGEPHKRYWTHPKALILASASSLSLCALSLGLPGLQRSLYNVALVYGMLVYAASCWAYVHLKRYFEHLKYPFRSPVGLAGTVFAMSVWTLTLLALLGFQDDSEFVAAVVAASIIILSGWYVAYSKHRQSLSPEEQRTLFFAHVAKLADAFTDYQTREWSATAQARQARTPIPRRWKPDEWIVPNEWCFPSKWPVTRARGQPSSDFQLSPRRIL</sequence>
<feature type="transmembrane region" description="Helical" evidence="7">
    <location>
        <begin position="23"/>
        <end position="39"/>
    </location>
</feature>